<keyword evidence="4 11" id="KW-0812">Transmembrane</keyword>
<evidence type="ECO:0000256" key="4">
    <source>
        <dbReference type="ARBA" id="ARBA00022692"/>
    </source>
</evidence>
<comment type="similarity">
    <text evidence="2">Belongs to the sterol desaturase family.</text>
</comment>
<organism evidence="14 15">
    <name type="scientific">Panicum virgatum</name>
    <name type="common">Blackwell switchgrass</name>
    <dbReference type="NCBI Taxonomy" id="38727"/>
    <lineage>
        <taxon>Eukaryota</taxon>
        <taxon>Viridiplantae</taxon>
        <taxon>Streptophyta</taxon>
        <taxon>Embryophyta</taxon>
        <taxon>Tracheophyta</taxon>
        <taxon>Spermatophyta</taxon>
        <taxon>Magnoliopsida</taxon>
        <taxon>Liliopsida</taxon>
        <taxon>Poales</taxon>
        <taxon>Poaceae</taxon>
        <taxon>PACMAD clade</taxon>
        <taxon>Panicoideae</taxon>
        <taxon>Panicodae</taxon>
        <taxon>Paniceae</taxon>
        <taxon>Panicinae</taxon>
        <taxon>Panicum</taxon>
        <taxon>Panicum sect. Hiantes</taxon>
    </lineage>
</organism>
<dbReference type="InterPro" id="IPR006694">
    <property type="entry name" value="Fatty_acid_hydroxylase"/>
</dbReference>
<keyword evidence="5" id="KW-0256">Endoplasmic reticulum</keyword>
<keyword evidence="7 11" id="KW-1133">Transmembrane helix</keyword>
<evidence type="ECO:0000256" key="9">
    <source>
        <dbReference type="ARBA" id="ARBA00023239"/>
    </source>
</evidence>
<evidence type="ECO:0000259" key="12">
    <source>
        <dbReference type="Pfam" id="PF04116"/>
    </source>
</evidence>
<evidence type="ECO:0000256" key="6">
    <source>
        <dbReference type="ARBA" id="ARBA00022857"/>
    </source>
</evidence>
<comment type="caution">
    <text evidence="14">The sequence shown here is derived from an EMBL/GenBank/DDBJ whole genome shotgun (WGS) entry which is preliminary data.</text>
</comment>
<comment type="subcellular location">
    <subcellularLocation>
        <location evidence="1">Endoplasmic reticulum membrane</location>
        <topology evidence="1">Multi-pass membrane protein</topology>
    </subcellularLocation>
</comment>
<sequence length="632" mass="70652">MGEPRLLQGKNTLTTPRMEINARGLLLYLLYGPLAAKVAHAWRETGSPPLGSWCLHLLVLLALRSLTFQLWFSYGNMLFFTRRRRVVKDGVDFSQIDAEWDWDNMVILQTLIAAMVTNSPSFPGVAELRAWDPRGWALALLLHVTVAEPAFYWAHRALHRGPLFSQYHAKHHSSPVTQPLTAGFGTPLEALVLTAAMGAPLAGAFAAGAGSVSLVYGHVLLFDYLRCMGYSNVEVVSHKAFAAVPALRYLIYTPTYLSLHHREKDSNFCLFMPLFDALGGTINAKSWELQKEVDQGMNDRVPDFVFLAHVVDVVSSMHVPFAFRSNSSLPFATRLVLLPLWPVAFAFMLIQWFCSKTFTVSFYFLRGRLHQTWSVPRYGFQYFIPSAKKGINRQIELAILRADKMGVKVISLAALNKNEALNGGGTLFVSKHPNLRVRVVHGNTLTAAVILNEIPSNVKEVFLTGATSKLGRAIALYLCRKKIRVLMLTLSTERFLKIQREAPPESQQYLVQVTKYQAAQSCKTWIVGKWLSPREQRWAPPGTHFHQFVVPPIIGFRRDCTYGKLAAMRLPKDVEGLGSCEYTMERGVVHACHAGGVVHCLEGWGHHEVGAIDVDRIDVVWKAALKHGLTPA</sequence>
<evidence type="ECO:0000256" key="10">
    <source>
        <dbReference type="ARBA" id="ARBA00047909"/>
    </source>
</evidence>
<dbReference type="Proteomes" id="UP000823388">
    <property type="component" value="Chromosome 4N"/>
</dbReference>
<dbReference type="GO" id="GO:0016491">
    <property type="term" value="F:oxidoreductase activity"/>
    <property type="evidence" value="ECO:0007669"/>
    <property type="project" value="InterPro"/>
</dbReference>
<evidence type="ECO:0000256" key="3">
    <source>
        <dbReference type="ARBA" id="ARBA00013146"/>
    </source>
</evidence>
<comment type="catalytic activity">
    <reaction evidence="10">
        <text>a long-chain fatty aldehyde + 2 NADPH + O2 + H(+) = a long-chain alkane + formate + 2 NADP(+) + H2O</text>
        <dbReference type="Rhea" id="RHEA:21440"/>
        <dbReference type="ChEBI" id="CHEBI:15377"/>
        <dbReference type="ChEBI" id="CHEBI:15378"/>
        <dbReference type="ChEBI" id="CHEBI:15379"/>
        <dbReference type="ChEBI" id="CHEBI:15740"/>
        <dbReference type="ChEBI" id="CHEBI:17176"/>
        <dbReference type="ChEBI" id="CHEBI:57783"/>
        <dbReference type="ChEBI" id="CHEBI:58349"/>
        <dbReference type="ChEBI" id="CHEBI:83563"/>
        <dbReference type="EC" id="4.1.99.5"/>
    </reaction>
</comment>
<keyword evidence="8 11" id="KW-0472">Membrane</keyword>
<gene>
    <name evidence="14" type="ORF">PVAP13_4NG263100</name>
</gene>
<evidence type="ECO:0000259" key="13">
    <source>
        <dbReference type="Pfam" id="PF12076"/>
    </source>
</evidence>
<dbReference type="GO" id="GO:0006950">
    <property type="term" value="P:response to stress"/>
    <property type="evidence" value="ECO:0007669"/>
    <property type="project" value="UniProtKB-ARBA"/>
</dbReference>
<dbReference type="GO" id="GO:0008610">
    <property type="term" value="P:lipid biosynthetic process"/>
    <property type="evidence" value="ECO:0007669"/>
    <property type="project" value="InterPro"/>
</dbReference>
<evidence type="ECO:0000313" key="14">
    <source>
        <dbReference type="EMBL" id="KAG2607635.1"/>
    </source>
</evidence>
<dbReference type="InterPro" id="IPR036291">
    <property type="entry name" value="NAD(P)-bd_dom_sf"/>
</dbReference>
<dbReference type="GO" id="GO:0005506">
    <property type="term" value="F:iron ion binding"/>
    <property type="evidence" value="ECO:0007669"/>
    <property type="project" value="InterPro"/>
</dbReference>
<keyword evidence="6" id="KW-0521">NADP</keyword>
<dbReference type="Pfam" id="PF04116">
    <property type="entry name" value="FA_hydroxylase"/>
    <property type="match status" value="1"/>
</dbReference>
<dbReference type="GO" id="GO:0005789">
    <property type="term" value="C:endoplasmic reticulum membrane"/>
    <property type="evidence" value="ECO:0007669"/>
    <property type="project" value="UniProtKB-SubCell"/>
</dbReference>
<evidence type="ECO:0000256" key="8">
    <source>
        <dbReference type="ARBA" id="ARBA00023136"/>
    </source>
</evidence>
<evidence type="ECO:0000256" key="2">
    <source>
        <dbReference type="ARBA" id="ARBA00009324"/>
    </source>
</evidence>
<keyword evidence="15" id="KW-1185">Reference proteome</keyword>
<dbReference type="EC" id="4.1.99.5" evidence="3"/>
<keyword evidence="9" id="KW-0456">Lyase</keyword>
<evidence type="ECO:0000256" key="7">
    <source>
        <dbReference type="ARBA" id="ARBA00022989"/>
    </source>
</evidence>
<dbReference type="EMBL" id="CM029044">
    <property type="protein sequence ID" value="KAG2607635.1"/>
    <property type="molecule type" value="Genomic_DNA"/>
</dbReference>
<accession>A0A8T0TER6</accession>
<proteinExistence type="inferred from homology"/>
<feature type="transmembrane region" description="Helical" evidence="11">
    <location>
        <begin position="335"/>
        <end position="353"/>
    </location>
</feature>
<feature type="transmembrane region" description="Helical" evidence="11">
    <location>
        <begin position="20"/>
        <end position="38"/>
    </location>
</feature>
<evidence type="ECO:0000256" key="1">
    <source>
        <dbReference type="ARBA" id="ARBA00004477"/>
    </source>
</evidence>
<feature type="domain" description="Very-long-chain aldehyde decarbonylase CER1-like C-terminal" evidence="13">
    <location>
        <begin position="461"/>
        <end position="631"/>
    </location>
</feature>
<dbReference type="Pfam" id="PF12076">
    <property type="entry name" value="CER1-like_C"/>
    <property type="match status" value="1"/>
</dbReference>
<dbReference type="InterPro" id="IPR050307">
    <property type="entry name" value="Sterol_Desaturase_Related"/>
</dbReference>
<dbReference type="InterPro" id="IPR021940">
    <property type="entry name" value="CER1-like_C"/>
</dbReference>
<feature type="transmembrane region" description="Helical" evidence="11">
    <location>
        <begin position="136"/>
        <end position="154"/>
    </location>
</feature>
<dbReference type="SUPFAM" id="SSF51735">
    <property type="entry name" value="NAD(P)-binding Rossmann-fold domains"/>
    <property type="match status" value="1"/>
</dbReference>
<protein>
    <recommendedName>
        <fullName evidence="3">aldehyde oxygenase (deformylating)</fullName>
        <ecNumber evidence="3">4.1.99.5</ecNumber>
    </recommendedName>
</protein>
<evidence type="ECO:0000313" key="15">
    <source>
        <dbReference type="Proteomes" id="UP000823388"/>
    </source>
</evidence>
<evidence type="ECO:0000256" key="11">
    <source>
        <dbReference type="SAM" id="Phobius"/>
    </source>
</evidence>
<dbReference type="GO" id="GO:0071771">
    <property type="term" value="F:aldehyde oxygenase (deformylating) activity"/>
    <property type="evidence" value="ECO:0007669"/>
    <property type="project" value="UniProtKB-EC"/>
</dbReference>
<feature type="transmembrane region" description="Helical" evidence="11">
    <location>
        <begin position="50"/>
        <end position="74"/>
    </location>
</feature>
<evidence type="ECO:0000256" key="5">
    <source>
        <dbReference type="ARBA" id="ARBA00022824"/>
    </source>
</evidence>
<feature type="domain" description="Fatty acid hydroxylase" evidence="12">
    <location>
        <begin position="141"/>
        <end position="281"/>
    </location>
</feature>
<feature type="transmembrane region" description="Helical" evidence="11">
    <location>
        <begin position="201"/>
        <end position="222"/>
    </location>
</feature>
<dbReference type="AlphaFoldDB" id="A0A8T0TER6"/>
<dbReference type="PANTHER" id="PTHR11863">
    <property type="entry name" value="STEROL DESATURASE"/>
    <property type="match status" value="1"/>
</dbReference>
<name>A0A8T0TER6_PANVG</name>
<reference evidence="14" key="1">
    <citation type="submission" date="2020-05" db="EMBL/GenBank/DDBJ databases">
        <title>WGS assembly of Panicum virgatum.</title>
        <authorList>
            <person name="Lovell J.T."/>
            <person name="Jenkins J."/>
            <person name="Shu S."/>
            <person name="Juenger T.E."/>
            <person name="Schmutz J."/>
        </authorList>
    </citation>
    <scope>NUCLEOTIDE SEQUENCE</scope>
    <source>
        <strain evidence="14">AP13</strain>
    </source>
</reference>